<dbReference type="RefSeq" id="WP_072703060.1">
    <property type="nucleotide sequence ID" value="NZ_FRDH01000006.1"/>
</dbReference>
<dbReference type="EMBL" id="FRDH01000006">
    <property type="protein sequence ID" value="SHN57775.1"/>
    <property type="molecule type" value="Genomic_DNA"/>
</dbReference>
<dbReference type="AlphaFoldDB" id="A0A1M7SH26"/>
<protein>
    <recommendedName>
        <fullName evidence="3">HipA-like C-terminal domain-containing protein</fullName>
    </recommendedName>
</protein>
<evidence type="ECO:0008006" key="3">
    <source>
        <dbReference type="Google" id="ProtNLM"/>
    </source>
</evidence>
<evidence type="ECO:0000313" key="1">
    <source>
        <dbReference type="EMBL" id="SHN57775.1"/>
    </source>
</evidence>
<proteinExistence type="predicted"/>
<dbReference type="Proteomes" id="UP000184097">
    <property type="component" value="Unassembled WGS sequence"/>
</dbReference>
<dbReference type="Gene3D" id="1.10.1070.20">
    <property type="match status" value="1"/>
</dbReference>
<organism evidence="1 2">
    <name type="scientific">Butyrivibrio hungatei DSM 14810</name>
    <dbReference type="NCBI Taxonomy" id="1121132"/>
    <lineage>
        <taxon>Bacteria</taxon>
        <taxon>Bacillati</taxon>
        <taxon>Bacillota</taxon>
        <taxon>Clostridia</taxon>
        <taxon>Lachnospirales</taxon>
        <taxon>Lachnospiraceae</taxon>
        <taxon>Butyrivibrio</taxon>
    </lineage>
</organism>
<name>A0A1M7SH26_9FIRM</name>
<accession>A0A1M7SH26</accession>
<reference evidence="1 2" key="1">
    <citation type="submission" date="2016-12" db="EMBL/GenBank/DDBJ databases">
        <authorList>
            <person name="Song W.-J."/>
            <person name="Kurnit D.M."/>
        </authorList>
    </citation>
    <scope>NUCLEOTIDE SEQUENCE [LARGE SCALE GENOMIC DNA]</scope>
    <source>
        <strain evidence="1 2">DSM 14810</strain>
    </source>
</reference>
<gene>
    <name evidence="1" type="ORF">SAMN02745247_01788</name>
</gene>
<evidence type="ECO:0000313" key="2">
    <source>
        <dbReference type="Proteomes" id="UP000184097"/>
    </source>
</evidence>
<sequence length="271" mass="31598">MVELFEGDKKVNEWQSSKGNQLKWETGGKWYKADYTGYEGLSEYVISHLLARSSLKTNEFVMYELETIKYKRQTYNGVVSDDFKKDGYDLITLERLFKNTYNEGLNSIIYKTTDHEKRLETLVNMVERTTGLSGFGVYMQKILAIDALFLNEDRHTHNLAVLSDGGRKYELCPIFDNGAGLMSDTAVDYPLSADVYELLPEVEAKTFSQSFEEQLEIAEKLYGNNIYFLFTKRDVDEVLKSAENYDEQIRDRVREILYSQMNKYKYLFKKA</sequence>